<sequence>MLMISVKYPRLFNLFWFSLDVQGDPLAVVLMIDYYASLACQFDFLLKFYGQLNPLRNLDLLPNFAYSIPLALFLKSQLNSKDCSGDCLEADKKLQDALIMFPGFVTRLMKYTTLGGVTNLDKSKLFGEEIRTESDSLGRLLDLYVTRTHTLWTSPDTVSWLERNIVTVLGSVEPVSTTGEPVQPDSRLKQYSKKRRSLYPALPRNVLRHLILCDLPDAPPLFPRGSQIPHIYNFDPLPPQDAINYCDPSEERDHSRIAGPEGGFFYSLITSLLPDDSLQQAMQRFIRPANENDPDPVDPGGAQPLGLAADRLAASLRRVLDHIDPRRAWSGTADDNAPQDTNEEPQPDEI</sequence>
<dbReference type="PANTHER" id="PTHR22684:SF0">
    <property type="entry name" value="RIBOSOME QUALITY CONTROL COMPLEX SUBUNIT TCF25"/>
    <property type="match status" value="1"/>
</dbReference>
<reference evidence="2" key="1">
    <citation type="submission" date="2019-03" db="EMBL/GenBank/DDBJ databases">
        <title>Improved annotation for the trematode Fasciola hepatica.</title>
        <authorList>
            <person name="Choi Y.-J."/>
            <person name="Martin J."/>
            <person name="Mitreva M."/>
        </authorList>
    </citation>
    <scope>NUCLEOTIDE SEQUENCE [LARGE SCALE GENOMIC DNA]</scope>
</reference>
<accession>A0A4E0RIL2</accession>
<evidence type="ECO:0000313" key="3">
    <source>
        <dbReference type="Proteomes" id="UP000230066"/>
    </source>
</evidence>
<evidence type="ECO:0000256" key="1">
    <source>
        <dbReference type="SAM" id="MobiDB-lite"/>
    </source>
</evidence>
<proteinExistence type="predicted"/>
<dbReference type="EMBL" id="JXXN02004129">
    <property type="protein sequence ID" value="THD20857.1"/>
    <property type="molecule type" value="Genomic_DNA"/>
</dbReference>
<feature type="compositionally biased region" description="Acidic residues" evidence="1">
    <location>
        <begin position="341"/>
        <end position="350"/>
    </location>
</feature>
<keyword evidence="3" id="KW-1185">Reference proteome</keyword>
<feature type="region of interest" description="Disordered" evidence="1">
    <location>
        <begin position="323"/>
        <end position="350"/>
    </location>
</feature>
<name>A0A4E0RIL2_FASHE</name>
<dbReference type="Pfam" id="PF04910">
    <property type="entry name" value="Tcf25"/>
    <property type="match status" value="1"/>
</dbReference>
<dbReference type="InterPro" id="IPR006994">
    <property type="entry name" value="TCF25/Rqc1"/>
</dbReference>
<dbReference type="PANTHER" id="PTHR22684">
    <property type="entry name" value="NULP1-RELATED"/>
    <property type="match status" value="1"/>
</dbReference>
<protein>
    <submittedName>
        <fullName evidence="2">Transcription factor 25</fullName>
    </submittedName>
</protein>
<dbReference type="AlphaFoldDB" id="A0A4E0RIL2"/>
<dbReference type="Proteomes" id="UP000230066">
    <property type="component" value="Unassembled WGS sequence"/>
</dbReference>
<dbReference type="GO" id="GO:1990112">
    <property type="term" value="C:RQC complex"/>
    <property type="evidence" value="ECO:0007669"/>
    <property type="project" value="TreeGrafter"/>
</dbReference>
<comment type="caution">
    <text evidence="2">The sequence shown here is derived from an EMBL/GenBank/DDBJ whole genome shotgun (WGS) entry which is preliminary data.</text>
</comment>
<evidence type="ECO:0000313" key="2">
    <source>
        <dbReference type="EMBL" id="THD20857.1"/>
    </source>
</evidence>
<organism evidence="2 3">
    <name type="scientific">Fasciola hepatica</name>
    <name type="common">Liver fluke</name>
    <dbReference type="NCBI Taxonomy" id="6192"/>
    <lineage>
        <taxon>Eukaryota</taxon>
        <taxon>Metazoa</taxon>
        <taxon>Spiralia</taxon>
        <taxon>Lophotrochozoa</taxon>
        <taxon>Platyhelminthes</taxon>
        <taxon>Trematoda</taxon>
        <taxon>Digenea</taxon>
        <taxon>Plagiorchiida</taxon>
        <taxon>Echinostomata</taxon>
        <taxon>Echinostomatoidea</taxon>
        <taxon>Fasciolidae</taxon>
        <taxon>Fasciola</taxon>
    </lineage>
</organism>
<gene>
    <name evidence="2" type="ORF">D915_008155</name>
</gene>